<name>A0A0L0UZ71_9BASI</name>
<organism evidence="2 3">
    <name type="scientific">Puccinia striiformis f. sp. tritici PST-78</name>
    <dbReference type="NCBI Taxonomy" id="1165861"/>
    <lineage>
        <taxon>Eukaryota</taxon>
        <taxon>Fungi</taxon>
        <taxon>Dikarya</taxon>
        <taxon>Basidiomycota</taxon>
        <taxon>Pucciniomycotina</taxon>
        <taxon>Pucciniomycetes</taxon>
        <taxon>Pucciniales</taxon>
        <taxon>Pucciniaceae</taxon>
        <taxon>Puccinia</taxon>
    </lineage>
</organism>
<evidence type="ECO:0000256" key="1">
    <source>
        <dbReference type="SAM" id="MobiDB-lite"/>
    </source>
</evidence>
<keyword evidence="3" id="KW-1185">Reference proteome</keyword>
<feature type="compositionally biased region" description="Polar residues" evidence="1">
    <location>
        <begin position="205"/>
        <end position="215"/>
    </location>
</feature>
<gene>
    <name evidence="2" type="ORF">PSTG_14386</name>
</gene>
<evidence type="ECO:0000313" key="3">
    <source>
        <dbReference type="Proteomes" id="UP000054564"/>
    </source>
</evidence>
<dbReference type="Proteomes" id="UP000054564">
    <property type="component" value="Unassembled WGS sequence"/>
</dbReference>
<protein>
    <submittedName>
        <fullName evidence="2">Uncharacterized protein</fullName>
    </submittedName>
</protein>
<feature type="region of interest" description="Disordered" evidence="1">
    <location>
        <begin position="196"/>
        <end position="218"/>
    </location>
</feature>
<accession>A0A0L0UZ71</accession>
<comment type="caution">
    <text evidence="2">The sequence shown here is derived from an EMBL/GenBank/DDBJ whole genome shotgun (WGS) entry which is preliminary data.</text>
</comment>
<reference evidence="3" key="1">
    <citation type="submission" date="2014-03" db="EMBL/GenBank/DDBJ databases">
        <title>The Genome Sequence of Puccinia striiformis f. sp. tritici PST-78.</title>
        <authorList>
            <consortium name="The Broad Institute Genome Sequencing Platform"/>
            <person name="Cuomo C."/>
            <person name="Hulbert S."/>
            <person name="Chen X."/>
            <person name="Walker B."/>
            <person name="Young S.K."/>
            <person name="Zeng Q."/>
            <person name="Gargeya S."/>
            <person name="Fitzgerald M."/>
            <person name="Haas B."/>
            <person name="Abouelleil A."/>
            <person name="Alvarado L."/>
            <person name="Arachchi H.M."/>
            <person name="Berlin A.M."/>
            <person name="Chapman S.B."/>
            <person name="Goldberg J."/>
            <person name="Griggs A."/>
            <person name="Gujja S."/>
            <person name="Hansen M."/>
            <person name="Howarth C."/>
            <person name="Imamovic A."/>
            <person name="Larimer J."/>
            <person name="McCowan C."/>
            <person name="Montmayeur A."/>
            <person name="Murphy C."/>
            <person name="Neiman D."/>
            <person name="Pearson M."/>
            <person name="Priest M."/>
            <person name="Roberts A."/>
            <person name="Saif S."/>
            <person name="Shea T."/>
            <person name="Sisk P."/>
            <person name="Sykes S."/>
            <person name="Wortman J."/>
            <person name="Nusbaum C."/>
            <person name="Birren B."/>
        </authorList>
    </citation>
    <scope>NUCLEOTIDE SEQUENCE [LARGE SCALE GENOMIC DNA]</scope>
    <source>
        <strain evidence="3">race PST-78</strain>
    </source>
</reference>
<dbReference type="EMBL" id="AJIL01000171">
    <property type="protein sequence ID" value="KNE92216.1"/>
    <property type="molecule type" value="Genomic_DNA"/>
</dbReference>
<dbReference type="AlphaFoldDB" id="A0A0L0UZ71"/>
<proteinExistence type="predicted"/>
<evidence type="ECO:0000313" key="2">
    <source>
        <dbReference type="EMBL" id="KNE92216.1"/>
    </source>
</evidence>
<sequence>MVVAWHQDEQAALPEVTAASVGQQIRQAQALQLLPPDNWARGVSQPTCVGWQTAQSRADWNAFVARDENREDVARYRANNNEMERRSLTRLPANQYTFGTLDTIEDALQTLDPGRQAALRALSNGMDSTFLVLHEDPHRPASPHEELLEIMRRDSPEIVDALQALTPSCRVAISTFINRLESAILRMNINPSRIVDTDPLGVDPNPSSDQQVSEVSENEDLMTPAIETPLPPYSRHDPLFQCSKGTIVWMNYDPASWHSRTSPWASSIKIVMLAWIDKPGRLGPSKIPYFDYPILSPCSVNAHSAIPT</sequence>